<protein>
    <recommendedName>
        <fullName evidence="5">DUF202 domain-containing protein</fullName>
    </recommendedName>
</protein>
<keyword evidence="2" id="KW-0812">Transmembrane</keyword>
<evidence type="ECO:0008006" key="5">
    <source>
        <dbReference type="Google" id="ProtNLM"/>
    </source>
</evidence>
<dbReference type="EMBL" id="JBHSWG010000001">
    <property type="protein sequence ID" value="MFC6759116.1"/>
    <property type="molecule type" value="Genomic_DNA"/>
</dbReference>
<keyword evidence="4" id="KW-1185">Reference proteome</keyword>
<dbReference type="Proteomes" id="UP001596353">
    <property type="component" value="Unassembled WGS sequence"/>
</dbReference>
<name>A0ABW2B1V6_9RHOB</name>
<evidence type="ECO:0000313" key="4">
    <source>
        <dbReference type="Proteomes" id="UP001596353"/>
    </source>
</evidence>
<sequence>MDFFETYRHEVLQSRRDRSRRALFWSRILGIVLMLTIAAILRAEPDLRRALTTAGSDAILAMMGRDAAATPQASPAVLPQGAENNAVQVSTRPRDRVKVNRPTAGATGPALDPAAVANETGAQLQTLKPRP</sequence>
<comment type="caution">
    <text evidence="3">The sequence shown here is derived from an EMBL/GenBank/DDBJ whole genome shotgun (WGS) entry which is preliminary data.</text>
</comment>
<evidence type="ECO:0000256" key="2">
    <source>
        <dbReference type="SAM" id="Phobius"/>
    </source>
</evidence>
<evidence type="ECO:0000313" key="3">
    <source>
        <dbReference type="EMBL" id="MFC6759116.1"/>
    </source>
</evidence>
<evidence type="ECO:0000256" key="1">
    <source>
        <dbReference type="SAM" id="MobiDB-lite"/>
    </source>
</evidence>
<feature type="compositionally biased region" description="Polar residues" evidence="1">
    <location>
        <begin position="82"/>
        <end position="91"/>
    </location>
</feature>
<reference evidence="4" key="1">
    <citation type="journal article" date="2019" name="Int. J. Syst. Evol. Microbiol.">
        <title>The Global Catalogue of Microorganisms (GCM) 10K type strain sequencing project: providing services to taxonomists for standard genome sequencing and annotation.</title>
        <authorList>
            <consortium name="The Broad Institute Genomics Platform"/>
            <consortium name="The Broad Institute Genome Sequencing Center for Infectious Disease"/>
            <person name="Wu L."/>
            <person name="Ma J."/>
        </authorList>
    </citation>
    <scope>NUCLEOTIDE SEQUENCE [LARGE SCALE GENOMIC DNA]</scope>
    <source>
        <strain evidence="4">CCUG 66188</strain>
    </source>
</reference>
<organism evidence="3 4">
    <name type="scientific">Sulfitobacter porphyrae</name>
    <dbReference type="NCBI Taxonomy" id="1246864"/>
    <lineage>
        <taxon>Bacteria</taxon>
        <taxon>Pseudomonadati</taxon>
        <taxon>Pseudomonadota</taxon>
        <taxon>Alphaproteobacteria</taxon>
        <taxon>Rhodobacterales</taxon>
        <taxon>Roseobacteraceae</taxon>
        <taxon>Sulfitobacter</taxon>
    </lineage>
</organism>
<proteinExistence type="predicted"/>
<accession>A0ABW2B1V6</accession>
<feature type="transmembrane region" description="Helical" evidence="2">
    <location>
        <begin position="22"/>
        <end position="41"/>
    </location>
</feature>
<gene>
    <name evidence="3" type="ORF">ACFQFQ_05795</name>
</gene>
<feature type="region of interest" description="Disordered" evidence="1">
    <location>
        <begin position="71"/>
        <end position="131"/>
    </location>
</feature>
<feature type="compositionally biased region" description="Polar residues" evidence="1">
    <location>
        <begin position="120"/>
        <end position="131"/>
    </location>
</feature>
<keyword evidence="2" id="KW-1133">Transmembrane helix</keyword>
<keyword evidence="2" id="KW-0472">Membrane</keyword>